<sequence length="84" mass="9534">MNHVGDVLRPSIAPDRDFRKFYVAFSPPRLHGFSHRIGWVSRRGVSTLERFLLVAVKLSCCDCSCVVLKVNLANYLADFSDSYI</sequence>
<accession>A0A8X6Q3U7</accession>
<evidence type="ECO:0000313" key="1">
    <source>
        <dbReference type="EMBL" id="GFT98511.1"/>
    </source>
</evidence>
<dbReference type="EMBL" id="BMAW01075780">
    <property type="protein sequence ID" value="GFT98511.1"/>
    <property type="molecule type" value="Genomic_DNA"/>
</dbReference>
<proteinExistence type="predicted"/>
<evidence type="ECO:0000313" key="2">
    <source>
        <dbReference type="Proteomes" id="UP000887013"/>
    </source>
</evidence>
<keyword evidence="2" id="KW-1185">Reference proteome</keyword>
<comment type="caution">
    <text evidence="1">The sequence shown here is derived from an EMBL/GenBank/DDBJ whole genome shotgun (WGS) entry which is preliminary data.</text>
</comment>
<gene>
    <name evidence="1" type="ORF">NPIL_569991</name>
</gene>
<protein>
    <submittedName>
        <fullName evidence="1">Uncharacterized protein</fullName>
    </submittedName>
</protein>
<name>A0A8X6Q3U7_NEPPI</name>
<organism evidence="1 2">
    <name type="scientific">Nephila pilipes</name>
    <name type="common">Giant wood spider</name>
    <name type="synonym">Nephila maculata</name>
    <dbReference type="NCBI Taxonomy" id="299642"/>
    <lineage>
        <taxon>Eukaryota</taxon>
        <taxon>Metazoa</taxon>
        <taxon>Ecdysozoa</taxon>
        <taxon>Arthropoda</taxon>
        <taxon>Chelicerata</taxon>
        <taxon>Arachnida</taxon>
        <taxon>Araneae</taxon>
        <taxon>Araneomorphae</taxon>
        <taxon>Entelegynae</taxon>
        <taxon>Araneoidea</taxon>
        <taxon>Nephilidae</taxon>
        <taxon>Nephila</taxon>
    </lineage>
</organism>
<dbReference type="AlphaFoldDB" id="A0A8X6Q3U7"/>
<dbReference type="Proteomes" id="UP000887013">
    <property type="component" value="Unassembled WGS sequence"/>
</dbReference>
<reference evidence="1" key="1">
    <citation type="submission" date="2020-08" db="EMBL/GenBank/DDBJ databases">
        <title>Multicomponent nature underlies the extraordinary mechanical properties of spider dragline silk.</title>
        <authorList>
            <person name="Kono N."/>
            <person name="Nakamura H."/>
            <person name="Mori M."/>
            <person name="Yoshida Y."/>
            <person name="Ohtoshi R."/>
            <person name="Malay A.D."/>
            <person name="Moran D.A.P."/>
            <person name="Tomita M."/>
            <person name="Numata K."/>
            <person name="Arakawa K."/>
        </authorList>
    </citation>
    <scope>NUCLEOTIDE SEQUENCE</scope>
</reference>